<proteinExistence type="predicted"/>
<evidence type="ECO:0000256" key="1">
    <source>
        <dbReference type="SAM" id="MobiDB-lite"/>
    </source>
</evidence>
<feature type="chain" id="PRO_5022689164" description="Secreted protein" evidence="2">
    <location>
        <begin position="23"/>
        <end position="421"/>
    </location>
</feature>
<evidence type="ECO:0000313" key="3">
    <source>
        <dbReference type="EMBL" id="KAA1137533.1"/>
    </source>
</evidence>
<evidence type="ECO:0008006" key="5">
    <source>
        <dbReference type="Google" id="ProtNLM"/>
    </source>
</evidence>
<dbReference type="Proteomes" id="UP000325313">
    <property type="component" value="Unassembled WGS sequence"/>
</dbReference>
<organism evidence="3 4">
    <name type="scientific">Puccinia graminis f. sp. tritici</name>
    <dbReference type="NCBI Taxonomy" id="56615"/>
    <lineage>
        <taxon>Eukaryota</taxon>
        <taxon>Fungi</taxon>
        <taxon>Dikarya</taxon>
        <taxon>Basidiomycota</taxon>
        <taxon>Pucciniomycotina</taxon>
        <taxon>Pucciniomycetes</taxon>
        <taxon>Pucciniales</taxon>
        <taxon>Pucciniaceae</taxon>
        <taxon>Puccinia</taxon>
    </lineage>
</organism>
<feature type="signal peptide" evidence="2">
    <location>
        <begin position="1"/>
        <end position="22"/>
    </location>
</feature>
<accession>A0A5B0SK36</accession>
<gene>
    <name evidence="3" type="ORF">PGTUg99_013226</name>
</gene>
<reference evidence="3 4" key="1">
    <citation type="submission" date="2019-05" db="EMBL/GenBank/DDBJ databases">
        <title>Emergence of the Ug99 lineage of the wheat stem rust pathogen through somatic hybridization.</title>
        <authorList>
            <person name="Li F."/>
            <person name="Upadhyaya N.M."/>
            <person name="Sperschneider J."/>
            <person name="Matny O."/>
            <person name="Nguyen-Phuc H."/>
            <person name="Mago R."/>
            <person name="Raley C."/>
            <person name="Miller M.E."/>
            <person name="Silverstein K.A.T."/>
            <person name="Henningsen E."/>
            <person name="Hirsch C.D."/>
            <person name="Visser B."/>
            <person name="Pretorius Z.A."/>
            <person name="Steffenson B.J."/>
            <person name="Schwessinger B."/>
            <person name="Dodds P.N."/>
            <person name="Figueroa M."/>
        </authorList>
    </citation>
    <scope>NUCLEOTIDE SEQUENCE [LARGE SCALE GENOMIC DNA]</scope>
    <source>
        <strain evidence="3 4">Ug99</strain>
    </source>
</reference>
<comment type="caution">
    <text evidence="3">The sequence shown here is derived from an EMBL/GenBank/DDBJ whole genome shotgun (WGS) entry which is preliminary data.</text>
</comment>
<evidence type="ECO:0000313" key="4">
    <source>
        <dbReference type="Proteomes" id="UP000325313"/>
    </source>
</evidence>
<name>A0A5B0SK36_PUCGR</name>
<sequence>MRNSRPLYLTLIIICGWQMCSFQAVEPSEDLVLPNASPDSTAPSLAEKEIVRGRDDPSEIAPSRGQEESIGIFKRPGTDMINSHSHPSSLEALRAQAIALKDRKKPGLSDIENNTIACYEKTMTNFHDWKTGFWKWSLPKEELVEVQQKLQEAEDALMNLFSRRLRELSGQLDQFKAIGTIPSENHDPSDYVTWMDSILEIEETWELTELDDKEEAVPFIRQGSNLIIDFFIDLQKLEIIPQEDLSDYLNKEDGARMISSYAYNGFRQSRLDVCKLYMNFNVRLSLLEGPATKKVVNLLKLLDNDAWRRTEFEYLCAQVWQYSKDPSIKTHAENWEESIRPFFDDFKNLASQKYIAELSVEKVQEFIQEAMTQLKVVINEDEAASIKEEHEYQDIKTRNNINNSINSLDNKINLQQLYNHL</sequence>
<feature type="region of interest" description="Disordered" evidence="1">
    <location>
        <begin position="35"/>
        <end position="69"/>
    </location>
</feature>
<feature type="compositionally biased region" description="Basic and acidic residues" evidence="1">
    <location>
        <begin position="46"/>
        <end position="57"/>
    </location>
</feature>
<evidence type="ECO:0000256" key="2">
    <source>
        <dbReference type="SAM" id="SignalP"/>
    </source>
</evidence>
<dbReference type="EMBL" id="VDEP01000007">
    <property type="protein sequence ID" value="KAA1137533.1"/>
    <property type="molecule type" value="Genomic_DNA"/>
</dbReference>
<dbReference type="AlphaFoldDB" id="A0A5B0SK36"/>
<protein>
    <recommendedName>
        <fullName evidence="5">Secreted protein</fullName>
    </recommendedName>
</protein>
<keyword evidence="2" id="KW-0732">Signal</keyword>